<evidence type="ECO:0000256" key="6">
    <source>
        <dbReference type="SAM" id="SignalP"/>
    </source>
</evidence>
<keyword evidence="8" id="KW-1185">Reference proteome</keyword>
<evidence type="ECO:0000256" key="4">
    <source>
        <dbReference type="ARBA" id="ARBA00023136"/>
    </source>
</evidence>
<protein>
    <submittedName>
        <fullName evidence="7">TonB family protein</fullName>
    </submittedName>
</protein>
<dbReference type="RefSeq" id="WP_187596965.1">
    <property type="nucleotide sequence ID" value="NZ_CP060714.1"/>
</dbReference>
<feature type="signal peptide" evidence="6">
    <location>
        <begin position="1"/>
        <end position="25"/>
    </location>
</feature>
<proteinExistence type="predicted"/>
<sequence>MKLPAFLQRFSVLQLALGASILVHAAVLSVRFVDPESFNRVFEDTPLEVILVNAKSTEAPDKAQAVAQSALAGGGEAASGRATSPLPYSALTSIGDDLEEAQRKMDSMMEQQTQLLATLRKELAKLPPPDPRKQAQSADNQVQEEKRKQLLKVLAEIEKRINEENARPKKRYISPATREEVYAVYYDALRRKVEDKGTENFPEAGGKKLYGELIMIITVNHDGRVLDTEVAQTSGNKQLDRRAEAIATASGPFGHFGPAMRSKADQIAVVSRFKFTRDQTLETDLR</sequence>
<reference evidence="7 8" key="1">
    <citation type="submission" date="2020-08" db="EMBL/GenBank/DDBJ databases">
        <title>Genome sequence of Diaphorobacter ruginosibacter DSM 27467T.</title>
        <authorList>
            <person name="Hyun D.-W."/>
            <person name="Bae J.-W."/>
        </authorList>
    </citation>
    <scope>NUCLEOTIDE SEQUENCE [LARGE SCALE GENOMIC DNA]</scope>
    <source>
        <strain evidence="7 8">DSM 27467</strain>
    </source>
</reference>
<feature type="region of interest" description="Disordered" evidence="5">
    <location>
        <begin position="125"/>
        <end position="145"/>
    </location>
</feature>
<dbReference type="Pfam" id="PF13103">
    <property type="entry name" value="TonB_2"/>
    <property type="match status" value="1"/>
</dbReference>
<dbReference type="InterPro" id="IPR006260">
    <property type="entry name" value="TonB/TolA_C"/>
</dbReference>
<keyword evidence="6" id="KW-0732">Signal</keyword>
<dbReference type="AlphaFoldDB" id="A0A7G9RM74"/>
<organism evidence="7 8">
    <name type="scientific">Diaphorobacter ruginosibacter</name>
    <dbReference type="NCBI Taxonomy" id="1715720"/>
    <lineage>
        <taxon>Bacteria</taxon>
        <taxon>Pseudomonadati</taxon>
        <taxon>Pseudomonadota</taxon>
        <taxon>Betaproteobacteria</taxon>
        <taxon>Burkholderiales</taxon>
        <taxon>Comamonadaceae</taxon>
        <taxon>Diaphorobacter</taxon>
    </lineage>
</organism>
<dbReference type="SUPFAM" id="SSF74653">
    <property type="entry name" value="TolA/TonB C-terminal domain"/>
    <property type="match status" value="1"/>
</dbReference>
<dbReference type="NCBIfam" id="TIGR01352">
    <property type="entry name" value="tonB_Cterm"/>
    <property type="match status" value="1"/>
</dbReference>
<evidence type="ECO:0000256" key="5">
    <source>
        <dbReference type="SAM" id="MobiDB-lite"/>
    </source>
</evidence>
<accession>A0A7G9RM74</accession>
<dbReference type="EMBL" id="CP060714">
    <property type="protein sequence ID" value="QNN56699.1"/>
    <property type="molecule type" value="Genomic_DNA"/>
</dbReference>
<dbReference type="Proteomes" id="UP000515811">
    <property type="component" value="Chromosome"/>
</dbReference>
<comment type="subcellular location">
    <subcellularLocation>
        <location evidence="1">Membrane</location>
        <topology evidence="1">Single-pass membrane protein</topology>
    </subcellularLocation>
</comment>
<evidence type="ECO:0000256" key="1">
    <source>
        <dbReference type="ARBA" id="ARBA00004167"/>
    </source>
</evidence>
<evidence type="ECO:0000256" key="3">
    <source>
        <dbReference type="ARBA" id="ARBA00022989"/>
    </source>
</evidence>
<keyword evidence="4" id="KW-0472">Membrane</keyword>
<evidence type="ECO:0000256" key="2">
    <source>
        <dbReference type="ARBA" id="ARBA00022692"/>
    </source>
</evidence>
<name>A0A7G9RM74_9BURK</name>
<gene>
    <name evidence="7" type="ORF">H9K76_19610</name>
</gene>
<feature type="chain" id="PRO_5028802200" evidence="6">
    <location>
        <begin position="26"/>
        <end position="286"/>
    </location>
</feature>
<dbReference type="KEGG" id="drg:H9K76_19610"/>
<evidence type="ECO:0000313" key="8">
    <source>
        <dbReference type="Proteomes" id="UP000515811"/>
    </source>
</evidence>
<dbReference type="Gene3D" id="3.30.1150.10">
    <property type="match status" value="1"/>
</dbReference>
<evidence type="ECO:0000313" key="7">
    <source>
        <dbReference type="EMBL" id="QNN56699.1"/>
    </source>
</evidence>
<keyword evidence="3" id="KW-1133">Transmembrane helix</keyword>
<dbReference type="GO" id="GO:0016020">
    <property type="term" value="C:membrane"/>
    <property type="evidence" value="ECO:0007669"/>
    <property type="project" value="UniProtKB-SubCell"/>
</dbReference>
<keyword evidence="2" id="KW-0812">Transmembrane</keyword>